<sequence>MKTPLKIILGLGLIGSALATSAFSNKPSNVYGYNYSTNEWIAENDETHECKPRPVSTCKFEFNTAPSPGDTPENNSGTPLSYKGSYELK</sequence>
<accession>A0A8H9G296</accession>
<gene>
    <name evidence="3" type="ORF">GCM10011516_22040</name>
</gene>
<organism evidence="3 4">
    <name type="scientific">Sphingobacterium cellulitidis</name>
    <dbReference type="NCBI Taxonomy" id="1768011"/>
    <lineage>
        <taxon>Bacteria</taxon>
        <taxon>Pseudomonadati</taxon>
        <taxon>Bacteroidota</taxon>
        <taxon>Sphingobacteriia</taxon>
        <taxon>Sphingobacteriales</taxon>
        <taxon>Sphingobacteriaceae</taxon>
        <taxon>Sphingobacterium</taxon>
    </lineage>
</organism>
<reference evidence="3" key="2">
    <citation type="submission" date="2020-09" db="EMBL/GenBank/DDBJ databases">
        <authorList>
            <person name="Sun Q."/>
            <person name="Zhou Y."/>
        </authorList>
    </citation>
    <scope>NUCLEOTIDE SEQUENCE</scope>
    <source>
        <strain evidence="3">CGMCC 1.15966</strain>
    </source>
</reference>
<evidence type="ECO:0000256" key="1">
    <source>
        <dbReference type="SAM" id="MobiDB-lite"/>
    </source>
</evidence>
<name>A0A8H9G296_9SPHI</name>
<feature type="region of interest" description="Disordered" evidence="1">
    <location>
        <begin position="61"/>
        <end position="89"/>
    </location>
</feature>
<dbReference type="RefSeq" id="WP_182499189.1">
    <property type="nucleotide sequence ID" value="NZ_BMKM01000005.1"/>
</dbReference>
<keyword evidence="2" id="KW-0732">Signal</keyword>
<reference evidence="3" key="1">
    <citation type="journal article" date="2014" name="Int. J. Syst. Evol. Microbiol.">
        <title>Complete genome sequence of Corynebacterium casei LMG S-19264T (=DSM 44701T), isolated from a smear-ripened cheese.</title>
        <authorList>
            <consortium name="US DOE Joint Genome Institute (JGI-PGF)"/>
            <person name="Walter F."/>
            <person name="Albersmeier A."/>
            <person name="Kalinowski J."/>
            <person name="Ruckert C."/>
        </authorList>
    </citation>
    <scope>NUCLEOTIDE SEQUENCE</scope>
    <source>
        <strain evidence="3">CGMCC 1.15966</strain>
    </source>
</reference>
<comment type="caution">
    <text evidence="3">The sequence shown here is derived from an EMBL/GenBank/DDBJ whole genome shotgun (WGS) entry which is preliminary data.</text>
</comment>
<protein>
    <submittedName>
        <fullName evidence="3">Uncharacterized protein</fullName>
    </submittedName>
</protein>
<proteinExistence type="predicted"/>
<evidence type="ECO:0000313" key="4">
    <source>
        <dbReference type="Proteomes" id="UP000614460"/>
    </source>
</evidence>
<dbReference type="AlphaFoldDB" id="A0A8H9G296"/>
<dbReference type="EMBL" id="BMKM01000005">
    <property type="protein sequence ID" value="GGE23976.1"/>
    <property type="molecule type" value="Genomic_DNA"/>
</dbReference>
<feature type="chain" id="PRO_5034722391" evidence="2">
    <location>
        <begin position="20"/>
        <end position="89"/>
    </location>
</feature>
<evidence type="ECO:0000313" key="3">
    <source>
        <dbReference type="EMBL" id="GGE23976.1"/>
    </source>
</evidence>
<evidence type="ECO:0000256" key="2">
    <source>
        <dbReference type="SAM" id="SignalP"/>
    </source>
</evidence>
<keyword evidence="4" id="KW-1185">Reference proteome</keyword>
<feature type="signal peptide" evidence="2">
    <location>
        <begin position="1"/>
        <end position="19"/>
    </location>
</feature>
<dbReference type="Proteomes" id="UP000614460">
    <property type="component" value="Unassembled WGS sequence"/>
</dbReference>